<dbReference type="Pfam" id="PF00892">
    <property type="entry name" value="EamA"/>
    <property type="match status" value="1"/>
</dbReference>
<feature type="transmembrane region" description="Helical" evidence="6">
    <location>
        <begin position="123"/>
        <end position="142"/>
    </location>
</feature>
<evidence type="ECO:0000256" key="3">
    <source>
        <dbReference type="ARBA" id="ARBA00022692"/>
    </source>
</evidence>
<keyword evidence="3 6" id="KW-0812">Transmembrane</keyword>
<evidence type="ECO:0000256" key="2">
    <source>
        <dbReference type="ARBA" id="ARBA00007362"/>
    </source>
</evidence>
<dbReference type="RefSeq" id="WP_206722853.1">
    <property type="nucleotide sequence ID" value="NZ_CP071090.1"/>
</dbReference>
<evidence type="ECO:0000256" key="1">
    <source>
        <dbReference type="ARBA" id="ARBA00004141"/>
    </source>
</evidence>
<comment type="similarity">
    <text evidence="2">Belongs to the EamA transporter family.</text>
</comment>
<evidence type="ECO:0000256" key="4">
    <source>
        <dbReference type="ARBA" id="ARBA00022989"/>
    </source>
</evidence>
<evidence type="ECO:0000256" key="6">
    <source>
        <dbReference type="SAM" id="Phobius"/>
    </source>
</evidence>
<gene>
    <name evidence="8" type="ORF">JY651_39810</name>
</gene>
<keyword evidence="4 6" id="KW-1133">Transmembrane helix</keyword>
<dbReference type="Gene3D" id="1.10.3730.20">
    <property type="match status" value="1"/>
</dbReference>
<evidence type="ECO:0000259" key="7">
    <source>
        <dbReference type="Pfam" id="PF00892"/>
    </source>
</evidence>
<dbReference type="EMBL" id="CP071090">
    <property type="protein sequence ID" value="QSQ21275.1"/>
    <property type="molecule type" value="Genomic_DNA"/>
</dbReference>
<dbReference type="Proteomes" id="UP000662747">
    <property type="component" value="Chromosome"/>
</dbReference>
<proteinExistence type="inferred from homology"/>
<dbReference type="InterPro" id="IPR000620">
    <property type="entry name" value="EamA_dom"/>
</dbReference>
<evidence type="ECO:0000256" key="5">
    <source>
        <dbReference type="ARBA" id="ARBA00023136"/>
    </source>
</evidence>
<feature type="transmembrane region" description="Helical" evidence="6">
    <location>
        <begin position="98"/>
        <end position="116"/>
    </location>
</feature>
<dbReference type="InterPro" id="IPR037185">
    <property type="entry name" value="EmrE-like"/>
</dbReference>
<reference evidence="8 9" key="1">
    <citation type="submission" date="2021-02" db="EMBL/GenBank/DDBJ databases">
        <title>De Novo genome assembly of isolated myxobacteria.</title>
        <authorList>
            <person name="Stevens D.C."/>
        </authorList>
    </citation>
    <scope>NUCLEOTIDE SEQUENCE [LARGE SCALE GENOMIC DNA]</scope>
    <source>
        <strain evidence="9">SCPEA02</strain>
    </source>
</reference>
<name>A0ABX7NR68_9BACT</name>
<keyword evidence="9" id="KW-1185">Reference proteome</keyword>
<dbReference type="PANTHER" id="PTHR32322">
    <property type="entry name" value="INNER MEMBRANE TRANSPORTER"/>
    <property type="match status" value="1"/>
</dbReference>
<sequence>MSRTQVKPGSTGVAVLAVLGAMSTIQLGASLAKGLFPVLGAQGTTALRLLFAALILLGVWRPWRTKLTGREVRVVMVYGAALGVMNLTFYLALARIPLGIAVALEFSGPLVVALGATRRGLDFVWALLAVAGILLILPLSGASKGLDPLGVVWALAAGTCWALYILFGQRASAAVHGGTATSLGMVTAALVAVPFGVAHAGQALLNVSLWPAAIGVAVLSSALPYSLEMIALKALPTRTFGILMSLEPALAAVSGLVFLREQLTGQQWVAIGCVILASAGSAASSRSTVAPPEAAS</sequence>
<keyword evidence="5 6" id="KW-0472">Membrane</keyword>
<evidence type="ECO:0000313" key="9">
    <source>
        <dbReference type="Proteomes" id="UP000662747"/>
    </source>
</evidence>
<dbReference type="PANTHER" id="PTHR32322:SF2">
    <property type="entry name" value="EAMA DOMAIN-CONTAINING PROTEIN"/>
    <property type="match status" value="1"/>
</dbReference>
<feature type="transmembrane region" description="Helical" evidence="6">
    <location>
        <begin position="72"/>
        <end position="92"/>
    </location>
</feature>
<organism evidence="8 9">
    <name type="scientific">Pyxidicoccus parkwayensis</name>
    <dbReference type="NCBI Taxonomy" id="2813578"/>
    <lineage>
        <taxon>Bacteria</taxon>
        <taxon>Pseudomonadati</taxon>
        <taxon>Myxococcota</taxon>
        <taxon>Myxococcia</taxon>
        <taxon>Myxococcales</taxon>
        <taxon>Cystobacterineae</taxon>
        <taxon>Myxococcaceae</taxon>
        <taxon>Pyxidicoccus</taxon>
    </lineage>
</organism>
<dbReference type="SUPFAM" id="SSF103481">
    <property type="entry name" value="Multidrug resistance efflux transporter EmrE"/>
    <property type="match status" value="2"/>
</dbReference>
<accession>A0ABX7NR68</accession>
<feature type="transmembrane region" description="Helical" evidence="6">
    <location>
        <begin position="12"/>
        <end position="32"/>
    </location>
</feature>
<feature type="transmembrane region" description="Helical" evidence="6">
    <location>
        <begin position="38"/>
        <end position="60"/>
    </location>
</feature>
<dbReference type="InterPro" id="IPR050638">
    <property type="entry name" value="AA-Vitamin_Transporters"/>
</dbReference>
<protein>
    <submittedName>
        <fullName evidence="8">EamA family transporter</fullName>
    </submittedName>
</protein>
<comment type="subcellular location">
    <subcellularLocation>
        <location evidence="1">Membrane</location>
        <topology evidence="1">Multi-pass membrane protein</topology>
    </subcellularLocation>
</comment>
<feature type="domain" description="EamA" evidence="7">
    <location>
        <begin position="149"/>
        <end position="279"/>
    </location>
</feature>
<evidence type="ECO:0000313" key="8">
    <source>
        <dbReference type="EMBL" id="QSQ21275.1"/>
    </source>
</evidence>
<feature type="transmembrane region" description="Helical" evidence="6">
    <location>
        <begin position="179"/>
        <end position="197"/>
    </location>
</feature>
<feature type="transmembrane region" description="Helical" evidence="6">
    <location>
        <begin position="148"/>
        <end position="167"/>
    </location>
</feature>
<feature type="transmembrane region" description="Helical" evidence="6">
    <location>
        <begin position="209"/>
        <end position="227"/>
    </location>
</feature>